<evidence type="ECO:0000256" key="1">
    <source>
        <dbReference type="SAM" id="SignalP"/>
    </source>
</evidence>
<dbReference type="PANTHER" id="PTHR34387">
    <property type="entry name" value="SLR1258 PROTEIN"/>
    <property type="match status" value="1"/>
</dbReference>
<feature type="chain" id="PRO_5021973254" evidence="1">
    <location>
        <begin position="25"/>
        <end position="236"/>
    </location>
</feature>
<name>A0A557QM41_9RHOO</name>
<dbReference type="PANTHER" id="PTHR34387:SF1">
    <property type="entry name" value="PERIPLASMIC IMMUNOGENIC PROTEIN"/>
    <property type="match status" value="1"/>
</dbReference>
<dbReference type="OrthoDB" id="7062395at2"/>
<dbReference type="EMBL" id="VMNK01000014">
    <property type="protein sequence ID" value="TVO53975.1"/>
    <property type="molecule type" value="Genomic_DNA"/>
</dbReference>
<keyword evidence="3" id="KW-1185">Reference proteome</keyword>
<evidence type="ECO:0000313" key="3">
    <source>
        <dbReference type="Proteomes" id="UP000319502"/>
    </source>
</evidence>
<proteinExistence type="predicted"/>
<dbReference type="InterPro" id="IPR052022">
    <property type="entry name" value="26kDa_periplasmic_antigen"/>
</dbReference>
<dbReference type="Proteomes" id="UP000319502">
    <property type="component" value="Unassembled WGS sequence"/>
</dbReference>
<dbReference type="InterPro" id="IPR007497">
    <property type="entry name" value="SIMPL/DUF541"/>
</dbReference>
<reference evidence="2 3" key="1">
    <citation type="submission" date="2019-07" db="EMBL/GenBank/DDBJ databases">
        <title>The pathways for chlorine oxyanion respiration interact through the shared metabolite chlorate.</title>
        <authorList>
            <person name="Barnum T.P."/>
            <person name="Cheng Y."/>
            <person name="Hill K.A."/>
            <person name="Lucas L.N."/>
            <person name="Carlson H.K."/>
            <person name="Coates J.D."/>
        </authorList>
    </citation>
    <scope>NUCLEOTIDE SEQUENCE [LARGE SCALE GENOMIC DNA]</scope>
    <source>
        <strain evidence="2 3">SFB-3</strain>
    </source>
</reference>
<dbReference type="AlphaFoldDB" id="A0A557QM41"/>
<protein>
    <submittedName>
        <fullName evidence="2">DUF541 domain-containing protein</fullName>
    </submittedName>
</protein>
<organism evidence="2 3">
    <name type="scientific">Denitromonas halophila</name>
    <dbReference type="NCBI Taxonomy" id="1629404"/>
    <lineage>
        <taxon>Bacteria</taxon>
        <taxon>Pseudomonadati</taxon>
        <taxon>Pseudomonadota</taxon>
        <taxon>Betaproteobacteria</taxon>
        <taxon>Rhodocyclales</taxon>
        <taxon>Zoogloeaceae</taxon>
        <taxon>Denitromonas</taxon>
    </lineage>
</organism>
<feature type="signal peptide" evidence="1">
    <location>
        <begin position="1"/>
        <end position="24"/>
    </location>
</feature>
<comment type="caution">
    <text evidence="2">The sequence shown here is derived from an EMBL/GenBank/DDBJ whole genome shotgun (WGS) entry which is preliminary data.</text>
</comment>
<dbReference type="RefSeq" id="WP_144310255.1">
    <property type="nucleotide sequence ID" value="NZ_VMNK01000014.1"/>
</dbReference>
<dbReference type="GO" id="GO:0006974">
    <property type="term" value="P:DNA damage response"/>
    <property type="evidence" value="ECO:0007669"/>
    <property type="project" value="TreeGrafter"/>
</dbReference>
<gene>
    <name evidence="2" type="ORF">FHP91_14440</name>
</gene>
<dbReference type="Gene3D" id="3.30.110.170">
    <property type="entry name" value="Protein of unknown function (DUF541), domain 1"/>
    <property type="match status" value="1"/>
</dbReference>
<dbReference type="Pfam" id="PF04402">
    <property type="entry name" value="SIMPL"/>
    <property type="match status" value="1"/>
</dbReference>
<sequence>MTRPAAWTRATMALIAIVSLNAQAAEPLPTVELSAQGTATAANDLARADAYFEASADDPAAVAQKVNQVMAAALKTAKPYTTVSVKTAGTSTWPIYSNASASSAGKGGQTIIGWRMRSNLSLESTDIPALSRLMGELQATLAIGSLQLMPAPATVLAANDAATRDALKAFEARAKLVTDTLGRKYRLKALNINDHGGPAPMYRGRAMASMAAAPAPIEAGDSTITVQVNGTIELID</sequence>
<keyword evidence="1" id="KW-0732">Signal</keyword>
<evidence type="ECO:0000313" key="2">
    <source>
        <dbReference type="EMBL" id="TVO53975.1"/>
    </source>
</evidence>
<accession>A0A557QM41</accession>
<dbReference type="Gene3D" id="3.30.70.2970">
    <property type="entry name" value="Protein of unknown function (DUF541), domain 2"/>
    <property type="match status" value="1"/>
</dbReference>